<dbReference type="InterPro" id="IPR029052">
    <property type="entry name" value="Metallo-depent_PP-like"/>
</dbReference>
<dbReference type="InterPro" id="IPR004843">
    <property type="entry name" value="Calcineurin-like_PHP"/>
</dbReference>
<feature type="domain" description="Calcineurin-like phosphoesterase" evidence="1">
    <location>
        <begin position="23"/>
        <end position="140"/>
    </location>
</feature>
<evidence type="ECO:0000313" key="2">
    <source>
        <dbReference type="EMBL" id="SDF30215.1"/>
    </source>
</evidence>
<evidence type="ECO:0000313" key="3">
    <source>
        <dbReference type="Proteomes" id="UP000199259"/>
    </source>
</evidence>
<proteinExistence type="predicted"/>
<dbReference type="EMBL" id="FNCA01000001">
    <property type="protein sequence ID" value="SDF30215.1"/>
    <property type="molecule type" value="Genomic_DNA"/>
</dbReference>
<organism evidence="2 3">
    <name type="scientific">Methanolobus vulcani</name>
    <dbReference type="NCBI Taxonomy" id="38026"/>
    <lineage>
        <taxon>Archaea</taxon>
        <taxon>Methanobacteriati</taxon>
        <taxon>Methanobacteriota</taxon>
        <taxon>Stenosarchaea group</taxon>
        <taxon>Methanomicrobia</taxon>
        <taxon>Methanosarcinales</taxon>
        <taxon>Methanosarcinaceae</taxon>
        <taxon>Methanolobus</taxon>
    </lineage>
</organism>
<dbReference type="CDD" id="cd07391">
    <property type="entry name" value="MPP_PF1019"/>
    <property type="match status" value="1"/>
</dbReference>
<keyword evidence="3" id="KW-1185">Reference proteome</keyword>
<sequence length="289" mass="32890">MTIQIDPLIDEPALVVSNETKSLVVADIHLGIEWDLYRSGFSIPSRMKYGLERILKYIDQVAPERIILLGDVKHNVPQISWQERDEIPYFLSVLSDHADVEIFPGNHDGGIEYLLPDRKNITVHPARGAIIEDVGYFHGHTWPDPKMFKAEYIITAHNHPTIRLTDSLGYAMVEQSWIRTRLNLPVLQEHFSSLELEKDSENWNDPEMIIVPSFNELCGGVAFNESLHDDLLGPLFSSRGVDIDNAQAYLLDGTQLGKLKNIRKLEESKVRTRIKRKGSKKKEQKGSGK</sequence>
<dbReference type="PIRSF" id="PIRSF000887">
    <property type="entry name" value="Pesterase_MJ0037"/>
    <property type="match status" value="1"/>
</dbReference>
<name>A0A7Z7AUF0_9EURY</name>
<dbReference type="AlphaFoldDB" id="A0A7Z7AUF0"/>
<protein>
    <submittedName>
        <fullName evidence="2">Putative phosphoesterase</fullName>
    </submittedName>
</protein>
<evidence type="ECO:0000259" key="1">
    <source>
        <dbReference type="Pfam" id="PF00149"/>
    </source>
</evidence>
<comment type="caution">
    <text evidence="2">The sequence shown here is derived from an EMBL/GenBank/DDBJ whole genome shotgun (WGS) entry which is preliminary data.</text>
</comment>
<gene>
    <name evidence="2" type="ORF">SAMN04488589_0280</name>
</gene>
<dbReference type="RefSeq" id="WP_091708039.1">
    <property type="nucleotide sequence ID" value="NZ_FNCA01000001.1"/>
</dbReference>
<dbReference type="PANTHER" id="PTHR39323:SF1">
    <property type="entry name" value="BLR1149 PROTEIN"/>
    <property type="match status" value="1"/>
</dbReference>
<dbReference type="PANTHER" id="PTHR39323">
    <property type="entry name" value="BLR1149 PROTEIN"/>
    <property type="match status" value="1"/>
</dbReference>
<dbReference type="Proteomes" id="UP000199259">
    <property type="component" value="Unassembled WGS sequence"/>
</dbReference>
<accession>A0A7Z7AUF0</accession>
<dbReference type="Pfam" id="PF00149">
    <property type="entry name" value="Metallophos"/>
    <property type="match status" value="1"/>
</dbReference>
<dbReference type="Gene3D" id="3.60.21.10">
    <property type="match status" value="1"/>
</dbReference>
<dbReference type="OrthoDB" id="10013at2157"/>
<dbReference type="InterPro" id="IPR024173">
    <property type="entry name" value="Pesterase_MJ0037-like"/>
</dbReference>
<dbReference type="SUPFAM" id="SSF56300">
    <property type="entry name" value="Metallo-dependent phosphatases"/>
    <property type="match status" value="1"/>
</dbReference>
<reference evidence="2 3" key="1">
    <citation type="submission" date="2016-10" db="EMBL/GenBank/DDBJ databases">
        <authorList>
            <person name="Varghese N."/>
            <person name="Submissions S."/>
        </authorList>
    </citation>
    <scope>NUCLEOTIDE SEQUENCE [LARGE SCALE GENOMIC DNA]</scope>
    <source>
        <strain evidence="2 3">PL 12/M</strain>
    </source>
</reference>